<gene>
    <name evidence="2" type="ORF">RIF29_42012</name>
</gene>
<reference evidence="2 3" key="1">
    <citation type="submission" date="2024-01" db="EMBL/GenBank/DDBJ databases">
        <title>The genomes of 5 underutilized Papilionoideae crops provide insights into root nodulation and disease resistanc.</title>
        <authorList>
            <person name="Yuan L."/>
        </authorList>
    </citation>
    <scope>NUCLEOTIDE SEQUENCE [LARGE SCALE GENOMIC DNA]</scope>
    <source>
        <strain evidence="2">ZHUSHIDOU_FW_LH</strain>
        <tissue evidence="2">Leaf</tissue>
    </source>
</reference>
<protein>
    <submittedName>
        <fullName evidence="2">Uncharacterized protein</fullName>
    </submittedName>
</protein>
<keyword evidence="1" id="KW-0472">Membrane</keyword>
<evidence type="ECO:0000313" key="2">
    <source>
        <dbReference type="EMBL" id="KAK7247135.1"/>
    </source>
</evidence>
<accession>A0AAN9EBN6</accession>
<keyword evidence="3" id="KW-1185">Reference proteome</keyword>
<proteinExistence type="predicted"/>
<name>A0AAN9EBN6_CROPI</name>
<keyword evidence="1" id="KW-1133">Transmembrane helix</keyword>
<dbReference type="Proteomes" id="UP001372338">
    <property type="component" value="Unassembled WGS sequence"/>
</dbReference>
<keyword evidence="1" id="KW-0812">Transmembrane</keyword>
<dbReference type="AlphaFoldDB" id="A0AAN9EBN6"/>
<evidence type="ECO:0000256" key="1">
    <source>
        <dbReference type="SAM" id="Phobius"/>
    </source>
</evidence>
<evidence type="ECO:0000313" key="3">
    <source>
        <dbReference type="Proteomes" id="UP001372338"/>
    </source>
</evidence>
<dbReference type="EMBL" id="JAYWIO010000008">
    <property type="protein sequence ID" value="KAK7247135.1"/>
    <property type="molecule type" value="Genomic_DNA"/>
</dbReference>
<feature type="transmembrane region" description="Helical" evidence="1">
    <location>
        <begin position="6"/>
        <end position="29"/>
    </location>
</feature>
<organism evidence="2 3">
    <name type="scientific">Crotalaria pallida</name>
    <name type="common">Smooth rattlebox</name>
    <name type="synonym">Crotalaria striata</name>
    <dbReference type="NCBI Taxonomy" id="3830"/>
    <lineage>
        <taxon>Eukaryota</taxon>
        <taxon>Viridiplantae</taxon>
        <taxon>Streptophyta</taxon>
        <taxon>Embryophyta</taxon>
        <taxon>Tracheophyta</taxon>
        <taxon>Spermatophyta</taxon>
        <taxon>Magnoliopsida</taxon>
        <taxon>eudicotyledons</taxon>
        <taxon>Gunneridae</taxon>
        <taxon>Pentapetalae</taxon>
        <taxon>rosids</taxon>
        <taxon>fabids</taxon>
        <taxon>Fabales</taxon>
        <taxon>Fabaceae</taxon>
        <taxon>Papilionoideae</taxon>
        <taxon>50 kb inversion clade</taxon>
        <taxon>genistoids sensu lato</taxon>
        <taxon>core genistoids</taxon>
        <taxon>Crotalarieae</taxon>
        <taxon>Crotalaria</taxon>
    </lineage>
</organism>
<sequence>MFQSTTSTITLFHCIFLHAIPTFIFFILASGDEARGGIFIILHALYDIYPKSPTNFVLLIVESSHFQPLTTLPGFKLRSRNSNCMWIMELKCFHYCGPDAAAETAYLDHKVVAAFVITDLDLKTLLLFC</sequence>
<comment type="caution">
    <text evidence="2">The sequence shown here is derived from an EMBL/GenBank/DDBJ whole genome shotgun (WGS) entry which is preliminary data.</text>
</comment>